<dbReference type="AlphaFoldDB" id="A0A9N8VL60"/>
<comment type="caution">
    <text evidence="2">The sequence shown here is derived from an EMBL/GenBank/DDBJ whole genome shotgun (WGS) entry which is preliminary data.</text>
</comment>
<evidence type="ECO:0000313" key="2">
    <source>
        <dbReference type="EMBL" id="CAG8453976.1"/>
    </source>
</evidence>
<keyword evidence="3" id="KW-1185">Reference proteome</keyword>
<name>A0A9N8VL60_9GLOM</name>
<dbReference type="Proteomes" id="UP000789706">
    <property type="component" value="Unassembled WGS sequence"/>
</dbReference>
<dbReference type="EMBL" id="CAJVPK010000122">
    <property type="protein sequence ID" value="CAG8453976.1"/>
    <property type="molecule type" value="Genomic_DNA"/>
</dbReference>
<gene>
    <name evidence="2" type="ORF">DEBURN_LOCUS2303</name>
</gene>
<sequence>MLTKDSPKLELVKDYISFYSSQSQITVIPISNESSSEDPDKCTDFMLKYLEALYTISSNSALTCMTQSPASSKNSAIIILLRNLEESSTRIQSKNTSQRSLQKCTCNNI</sequence>
<evidence type="ECO:0000313" key="3">
    <source>
        <dbReference type="Proteomes" id="UP000789706"/>
    </source>
</evidence>
<evidence type="ECO:0000256" key="1">
    <source>
        <dbReference type="SAM" id="MobiDB-lite"/>
    </source>
</evidence>
<proteinExistence type="predicted"/>
<reference evidence="2" key="1">
    <citation type="submission" date="2021-06" db="EMBL/GenBank/DDBJ databases">
        <authorList>
            <person name="Kallberg Y."/>
            <person name="Tangrot J."/>
            <person name="Rosling A."/>
        </authorList>
    </citation>
    <scope>NUCLEOTIDE SEQUENCE</scope>
    <source>
        <strain evidence="2">AZ414A</strain>
    </source>
</reference>
<protein>
    <submittedName>
        <fullName evidence="2">10935_t:CDS:1</fullName>
    </submittedName>
</protein>
<feature type="region of interest" description="Disordered" evidence="1">
    <location>
        <begin position="89"/>
        <end position="109"/>
    </location>
</feature>
<accession>A0A9N8VL60</accession>
<organism evidence="2 3">
    <name type="scientific">Diversispora eburnea</name>
    <dbReference type="NCBI Taxonomy" id="1213867"/>
    <lineage>
        <taxon>Eukaryota</taxon>
        <taxon>Fungi</taxon>
        <taxon>Fungi incertae sedis</taxon>
        <taxon>Mucoromycota</taxon>
        <taxon>Glomeromycotina</taxon>
        <taxon>Glomeromycetes</taxon>
        <taxon>Diversisporales</taxon>
        <taxon>Diversisporaceae</taxon>
        <taxon>Diversispora</taxon>
    </lineage>
</organism>